<evidence type="ECO:0000256" key="1">
    <source>
        <dbReference type="ARBA" id="ARBA00004496"/>
    </source>
</evidence>
<protein>
    <submittedName>
        <fullName evidence="10">Low density lipoprotein receptor adapter protein 1-B-like</fullName>
    </submittedName>
</protein>
<dbReference type="STRING" id="7868.ENSCMIP00000023022"/>
<reference evidence="11" key="1">
    <citation type="journal article" date="2006" name="Science">
        <title>Ancient noncoding elements conserved in the human genome.</title>
        <authorList>
            <person name="Venkatesh B."/>
            <person name="Kirkness E.F."/>
            <person name="Loh Y.H."/>
            <person name="Halpern A.L."/>
            <person name="Lee A.P."/>
            <person name="Johnson J."/>
            <person name="Dandona N."/>
            <person name="Viswanathan L.D."/>
            <person name="Tay A."/>
            <person name="Venter J.C."/>
            <person name="Strausberg R.L."/>
            <person name="Brenner S."/>
        </authorList>
    </citation>
    <scope>NUCLEOTIDE SEQUENCE [LARGE SCALE GENOMIC DNA]</scope>
</reference>
<evidence type="ECO:0000256" key="2">
    <source>
        <dbReference type="ARBA" id="ARBA00022490"/>
    </source>
</evidence>
<accession>A0A4W3I2R0</accession>
<dbReference type="CDD" id="cd13159">
    <property type="entry name" value="PTB_LDLRAP-mammal-like"/>
    <property type="match status" value="1"/>
</dbReference>
<evidence type="ECO:0000256" key="5">
    <source>
        <dbReference type="ARBA" id="ARBA00023098"/>
    </source>
</evidence>
<feature type="domain" description="PID" evidence="9">
    <location>
        <begin position="276"/>
        <end position="401"/>
    </location>
</feature>
<feature type="compositionally biased region" description="Pro residues" evidence="8">
    <location>
        <begin position="210"/>
        <end position="221"/>
    </location>
</feature>
<name>A0A4W3I2R0_CALMI</name>
<dbReference type="Ensembl" id="ENSCMIT00000023418.1">
    <property type="protein sequence ID" value="ENSCMIP00000023022.1"/>
    <property type="gene ID" value="ENSCMIG00000010333.1"/>
</dbReference>
<organism evidence="10 11">
    <name type="scientific">Callorhinchus milii</name>
    <name type="common">Ghost shark</name>
    <dbReference type="NCBI Taxonomy" id="7868"/>
    <lineage>
        <taxon>Eukaryota</taxon>
        <taxon>Metazoa</taxon>
        <taxon>Chordata</taxon>
        <taxon>Craniata</taxon>
        <taxon>Vertebrata</taxon>
        <taxon>Chondrichthyes</taxon>
        <taxon>Holocephali</taxon>
        <taxon>Chimaeriformes</taxon>
        <taxon>Callorhinchidae</taxon>
        <taxon>Callorhinchus</taxon>
    </lineage>
</organism>
<dbReference type="InterPro" id="IPR006020">
    <property type="entry name" value="PTB/PI_dom"/>
</dbReference>
<evidence type="ECO:0000256" key="6">
    <source>
        <dbReference type="ARBA" id="ARBA00023166"/>
    </source>
</evidence>
<dbReference type="Pfam" id="PF00640">
    <property type="entry name" value="PID"/>
    <property type="match status" value="1"/>
</dbReference>
<dbReference type="SUPFAM" id="SSF50729">
    <property type="entry name" value="PH domain-like"/>
    <property type="match status" value="1"/>
</dbReference>
<dbReference type="GO" id="GO:0006897">
    <property type="term" value="P:endocytosis"/>
    <property type="evidence" value="ECO:0007669"/>
    <property type="project" value="UniProtKB-KW"/>
</dbReference>
<evidence type="ECO:0000256" key="7">
    <source>
        <dbReference type="ARBA" id="ARBA00023221"/>
    </source>
</evidence>
<dbReference type="GO" id="GO:0005737">
    <property type="term" value="C:cytoplasm"/>
    <property type="evidence" value="ECO:0007669"/>
    <property type="project" value="UniProtKB-SubCell"/>
</dbReference>
<feature type="region of interest" description="Disordered" evidence="8">
    <location>
        <begin position="207"/>
        <end position="226"/>
    </location>
</feature>
<dbReference type="FunFam" id="2.30.29.30:FF:000137">
    <property type="entry name" value="Low density lipoprotein receptor adapter protein 1"/>
    <property type="match status" value="1"/>
</dbReference>
<dbReference type="PROSITE" id="PS01179">
    <property type="entry name" value="PID"/>
    <property type="match status" value="1"/>
</dbReference>
<dbReference type="PANTHER" id="PTHR11232:SF81">
    <property type="entry name" value="PID DOMAIN-CONTAINING PROTEIN"/>
    <property type="match status" value="1"/>
</dbReference>
<dbReference type="AlphaFoldDB" id="A0A4W3I2R0"/>
<dbReference type="InParanoid" id="A0A4W3I2R0"/>
<proteinExistence type="predicted"/>
<gene>
    <name evidence="10" type="primary">si:dkey-71h2.2</name>
</gene>
<keyword evidence="7" id="KW-0753">Steroid metabolism</keyword>
<dbReference type="GeneTree" id="ENSGT00940000157118"/>
<dbReference type="InterPro" id="IPR011993">
    <property type="entry name" value="PH-like_dom_sf"/>
</dbReference>
<keyword evidence="6" id="KW-1207">Sterol metabolism</keyword>
<reference evidence="11" key="3">
    <citation type="journal article" date="2014" name="Nature">
        <title>Elephant shark genome provides unique insights into gnathostome evolution.</title>
        <authorList>
            <consortium name="International Elephant Shark Genome Sequencing Consortium"/>
            <person name="Venkatesh B."/>
            <person name="Lee A.P."/>
            <person name="Ravi V."/>
            <person name="Maurya A.K."/>
            <person name="Lian M.M."/>
            <person name="Swann J.B."/>
            <person name="Ohta Y."/>
            <person name="Flajnik M.F."/>
            <person name="Sutoh Y."/>
            <person name="Kasahara M."/>
            <person name="Hoon S."/>
            <person name="Gangu V."/>
            <person name="Roy S.W."/>
            <person name="Irimia M."/>
            <person name="Korzh V."/>
            <person name="Kondrychyn I."/>
            <person name="Lim Z.W."/>
            <person name="Tay B.H."/>
            <person name="Tohari S."/>
            <person name="Kong K.W."/>
            <person name="Ho S."/>
            <person name="Lorente-Galdos B."/>
            <person name="Quilez J."/>
            <person name="Marques-Bonet T."/>
            <person name="Raney B.J."/>
            <person name="Ingham P.W."/>
            <person name="Tay A."/>
            <person name="Hillier L.W."/>
            <person name="Minx P."/>
            <person name="Boehm T."/>
            <person name="Wilson R.K."/>
            <person name="Brenner S."/>
            <person name="Warren W.C."/>
        </authorList>
    </citation>
    <scope>NUCLEOTIDE SEQUENCE [LARGE SCALE GENOMIC DNA]</scope>
</reference>
<dbReference type="Gene3D" id="2.30.29.30">
    <property type="entry name" value="Pleckstrin-homology domain (PH domain)/Phosphotyrosine-binding domain (PTB)"/>
    <property type="match status" value="1"/>
</dbReference>
<reference evidence="10" key="5">
    <citation type="submission" date="2025-09" db="UniProtKB">
        <authorList>
            <consortium name="Ensembl"/>
        </authorList>
    </citation>
    <scope>IDENTIFICATION</scope>
</reference>
<evidence type="ECO:0000256" key="4">
    <source>
        <dbReference type="ARBA" id="ARBA00022583"/>
    </source>
</evidence>
<reference evidence="10" key="4">
    <citation type="submission" date="2025-08" db="UniProtKB">
        <authorList>
            <consortium name="Ensembl"/>
        </authorList>
    </citation>
    <scope>IDENTIFICATION</scope>
</reference>
<evidence type="ECO:0000313" key="10">
    <source>
        <dbReference type="Ensembl" id="ENSCMIP00000023022.1"/>
    </source>
</evidence>
<reference evidence="11" key="2">
    <citation type="journal article" date="2007" name="PLoS Biol.">
        <title>Survey sequencing and comparative analysis of the elephant shark (Callorhinchus milii) genome.</title>
        <authorList>
            <person name="Venkatesh B."/>
            <person name="Kirkness E.F."/>
            <person name="Loh Y.H."/>
            <person name="Halpern A.L."/>
            <person name="Lee A.P."/>
            <person name="Johnson J."/>
            <person name="Dandona N."/>
            <person name="Viswanathan L.D."/>
            <person name="Tay A."/>
            <person name="Venter J.C."/>
            <person name="Strausberg R.L."/>
            <person name="Brenner S."/>
        </authorList>
    </citation>
    <scope>NUCLEOTIDE SEQUENCE [LARGE SCALE GENOMIC DNA]</scope>
</reference>
<dbReference type="PANTHER" id="PTHR11232">
    <property type="entry name" value="PHOSPHOTYROSINE INTERACTION DOMAIN-CONTAINING FAMILY MEMBER"/>
    <property type="match status" value="1"/>
</dbReference>
<sequence length="558" mass="61070">MQVVAFGHFYSRCVMVTFLQYSWEVSDQDTKREAWDTSPASGKTDASPLVLAKWSMRDNVLCSTCLSLVELSCSRLLPGTGCRCSALDRAVAWHWVSLLCSGPCSCLAPGVAALLWTVQLPGTGCSCSALTHTLSLGCSCSALDRAVAWHWVELLRSDLLRAVAWHWVEWMPSCCRALPVSLTRTVSTEGARGEGVWGGCGGQRLCLSQPPTPPKPPPPTTTHPRTVHLPTTMDALKSAGRALIRSPSIARQSWGIARHHKLPENWTDTKESLQEGMVFHVKYLGMTLVEQPKGEEMASAAIRRIVTMAKASGKKFRKVTLTISPRGILLNDTITNGLVENVSIYRISYCTADKTQDKVFAYIAQSQLNETLECHAYLCPKKKIAQAVTLTVAQAFRVAFDLWEVAQEEKDKKTSESCSNPVTAALNGAKGDVEEDPFREKDHRINQVQNPFISTTDIHIGSTSGQNSPTCGSPLHTLSWEEDDGLDDAFSRFAVSRTSIQIKDVSVNLVKRHSPLITVSNVGPSLTDLNKGDLSPQHSAEAQLTLGDREKAFFASSE</sequence>
<keyword evidence="2" id="KW-0963">Cytoplasm</keyword>
<dbReference type="SMART" id="SM00462">
    <property type="entry name" value="PTB"/>
    <property type="match status" value="1"/>
</dbReference>
<dbReference type="GO" id="GO:0008203">
    <property type="term" value="P:cholesterol metabolic process"/>
    <property type="evidence" value="ECO:0007669"/>
    <property type="project" value="UniProtKB-KW"/>
</dbReference>
<evidence type="ECO:0000256" key="3">
    <source>
        <dbReference type="ARBA" id="ARBA00022548"/>
    </source>
</evidence>
<dbReference type="InterPro" id="IPR051133">
    <property type="entry name" value="Adapter_Engulfment-Domain"/>
</dbReference>
<evidence type="ECO:0000259" key="9">
    <source>
        <dbReference type="PROSITE" id="PS01179"/>
    </source>
</evidence>
<keyword evidence="3" id="KW-0153">Cholesterol metabolism</keyword>
<evidence type="ECO:0000256" key="8">
    <source>
        <dbReference type="SAM" id="MobiDB-lite"/>
    </source>
</evidence>
<keyword evidence="5" id="KW-0443">Lipid metabolism</keyword>
<dbReference type="Proteomes" id="UP000314986">
    <property type="component" value="Unassembled WGS sequence"/>
</dbReference>
<keyword evidence="11" id="KW-1185">Reference proteome</keyword>
<comment type="subcellular location">
    <subcellularLocation>
        <location evidence="1">Cytoplasm</location>
    </subcellularLocation>
</comment>
<evidence type="ECO:0000313" key="11">
    <source>
        <dbReference type="Proteomes" id="UP000314986"/>
    </source>
</evidence>
<keyword evidence="4" id="KW-0254">Endocytosis</keyword>